<keyword evidence="7 9" id="KW-0368">Histidine biosynthesis</keyword>
<dbReference type="GO" id="GO:0005737">
    <property type="term" value="C:cytoplasm"/>
    <property type="evidence" value="ECO:0007669"/>
    <property type="project" value="UniProtKB-SubCell"/>
</dbReference>
<keyword evidence="6 9" id="KW-0028">Amino-acid biosynthesis</keyword>
<gene>
    <name evidence="9 12" type="primary">hisA</name>
    <name evidence="12" type="ORF">CRECT_1668</name>
</gene>
<dbReference type="Proteomes" id="UP000502377">
    <property type="component" value="Chromosome"/>
</dbReference>
<dbReference type="InterPro" id="IPR044524">
    <property type="entry name" value="Isoase_HisA-like"/>
</dbReference>
<dbReference type="SUPFAM" id="SSF51366">
    <property type="entry name" value="Ribulose-phoshate binding barrel"/>
    <property type="match status" value="1"/>
</dbReference>
<evidence type="ECO:0000256" key="10">
    <source>
        <dbReference type="RuleBase" id="RU003657"/>
    </source>
</evidence>
<dbReference type="NCBIfam" id="TIGR00007">
    <property type="entry name" value="1-(5-phosphoribosyl)-5-[(5-phosphoribosylamino)methylideneamino]imidazole-4-carboxamide isomerase"/>
    <property type="match status" value="1"/>
</dbReference>
<dbReference type="InterPro" id="IPR006062">
    <property type="entry name" value="His_biosynth"/>
</dbReference>
<accession>A0A6G5QNU1</accession>
<evidence type="ECO:0000256" key="1">
    <source>
        <dbReference type="ARBA" id="ARBA00000901"/>
    </source>
</evidence>
<keyword evidence="8 9" id="KW-0413">Isomerase</keyword>
<dbReference type="AlphaFoldDB" id="A0A6G5QNU1"/>
<evidence type="ECO:0000256" key="8">
    <source>
        <dbReference type="ARBA" id="ARBA00023235"/>
    </source>
</evidence>
<evidence type="ECO:0000256" key="7">
    <source>
        <dbReference type="ARBA" id="ARBA00023102"/>
    </source>
</evidence>
<evidence type="ECO:0000256" key="4">
    <source>
        <dbReference type="ARBA" id="ARBA00009667"/>
    </source>
</evidence>
<dbReference type="GO" id="GO:0003949">
    <property type="term" value="F:1-(5-phosphoribosyl)-5-[(5-phosphoribosylamino)methylideneamino]imidazole-4-carboxamide isomerase activity"/>
    <property type="evidence" value="ECO:0007669"/>
    <property type="project" value="UniProtKB-UniRule"/>
</dbReference>
<comment type="pathway">
    <text evidence="3 9 11">Amino-acid biosynthesis; L-histidine biosynthesis; L-histidine from 5-phospho-alpha-D-ribose 1-diphosphate: step 4/9.</text>
</comment>
<dbReference type="Gene3D" id="3.20.20.70">
    <property type="entry name" value="Aldolase class I"/>
    <property type="match status" value="1"/>
</dbReference>
<comment type="subcellular location">
    <subcellularLocation>
        <location evidence="2 9 11">Cytoplasm</location>
    </subcellularLocation>
</comment>
<dbReference type="InterPro" id="IPR013785">
    <property type="entry name" value="Aldolase_TIM"/>
</dbReference>
<dbReference type="Pfam" id="PF00977">
    <property type="entry name" value="His_biosynth"/>
    <property type="match status" value="1"/>
</dbReference>
<dbReference type="GO" id="GO:0000105">
    <property type="term" value="P:L-histidine biosynthetic process"/>
    <property type="evidence" value="ECO:0007669"/>
    <property type="project" value="UniProtKB-UniRule"/>
</dbReference>
<dbReference type="FunFam" id="3.20.20.70:FF:000009">
    <property type="entry name" value="1-(5-phosphoribosyl)-5-[(5-phosphoribosylamino)methylideneamino] imidazole-4-carboxamide isomerase"/>
    <property type="match status" value="1"/>
</dbReference>
<evidence type="ECO:0000256" key="6">
    <source>
        <dbReference type="ARBA" id="ARBA00022605"/>
    </source>
</evidence>
<sequence>MEIFPAIDLKDGKAVRLFKGEMSSAKIYSDAPWELAKRFEDMGAKWLHVVDLDGAFAGEAINLKTVEKIAKAANLQIQIGGGIRDEARIKSYLDSGITRVILGSVALKDPNFTKEMAQKYRVAVGIDAKDGFVAVQGWAEVSQMRATELARKFAGAGVEAIICTDISKDGTLSGVNVEFTSQIAKASGINTIASGGVKDISDIQALKRAGDVYGAIVGKAYYEGTLDLKEAFKQSR</sequence>
<dbReference type="InterPro" id="IPR023016">
    <property type="entry name" value="HisA/PriA"/>
</dbReference>
<dbReference type="CDD" id="cd04732">
    <property type="entry name" value="HisA"/>
    <property type="match status" value="1"/>
</dbReference>
<comment type="similarity">
    <text evidence="4 9 10">Belongs to the HisA/HisF family.</text>
</comment>
<protein>
    <recommendedName>
        <fullName evidence="9 11">1-(5-phosphoribosyl)-5-[(5-phosphoribosylamino)methylideneamino] imidazole-4-carboxamide isomerase</fullName>
        <ecNumber evidence="9 11">5.3.1.16</ecNumber>
    </recommendedName>
    <alternativeName>
        <fullName evidence="9">Phosphoribosylformimino-5-aminoimidazole carboxamide ribotide isomerase</fullName>
    </alternativeName>
</protein>
<evidence type="ECO:0000256" key="9">
    <source>
        <dbReference type="HAMAP-Rule" id="MF_01014"/>
    </source>
</evidence>
<evidence type="ECO:0000256" key="5">
    <source>
        <dbReference type="ARBA" id="ARBA00022490"/>
    </source>
</evidence>
<organism evidence="12 13">
    <name type="scientific">Campylobacter rectus</name>
    <name type="common">Wolinella recta</name>
    <dbReference type="NCBI Taxonomy" id="203"/>
    <lineage>
        <taxon>Bacteria</taxon>
        <taxon>Pseudomonadati</taxon>
        <taxon>Campylobacterota</taxon>
        <taxon>Epsilonproteobacteria</taxon>
        <taxon>Campylobacterales</taxon>
        <taxon>Campylobacteraceae</taxon>
        <taxon>Campylobacter</taxon>
    </lineage>
</organism>
<dbReference type="UniPathway" id="UPA00031">
    <property type="reaction ID" value="UER00009"/>
</dbReference>
<comment type="catalytic activity">
    <reaction evidence="1 9 11">
        <text>1-(5-phospho-beta-D-ribosyl)-5-[(5-phospho-beta-D-ribosylamino)methylideneamino]imidazole-4-carboxamide = 5-[(5-phospho-1-deoxy-D-ribulos-1-ylimino)methylamino]-1-(5-phospho-beta-D-ribosyl)imidazole-4-carboxamide</text>
        <dbReference type="Rhea" id="RHEA:15469"/>
        <dbReference type="ChEBI" id="CHEBI:58435"/>
        <dbReference type="ChEBI" id="CHEBI:58525"/>
        <dbReference type="EC" id="5.3.1.16"/>
    </reaction>
</comment>
<dbReference type="PANTHER" id="PTHR43090">
    <property type="entry name" value="1-(5-PHOSPHORIBOSYL)-5-[(5-PHOSPHORIBOSYLAMINO)METHYLIDENEAMINO] IMIDAZOLE-4-CARBOXAMIDE ISOMERASE"/>
    <property type="match status" value="1"/>
</dbReference>
<evidence type="ECO:0000313" key="12">
    <source>
        <dbReference type="EMBL" id="QCD47301.1"/>
    </source>
</evidence>
<evidence type="ECO:0000256" key="3">
    <source>
        <dbReference type="ARBA" id="ARBA00005133"/>
    </source>
</evidence>
<dbReference type="EC" id="5.3.1.16" evidence="9 11"/>
<feature type="active site" description="Proton donor" evidence="9">
    <location>
        <position position="127"/>
    </location>
</feature>
<evidence type="ECO:0000256" key="11">
    <source>
        <dbReference type="RuleBase" id="RU003658"/>
    </source>
</evidence>
<dbReference type="RefSeq" id="WP_004320188.1">
    <property type="nucleotide sequence ID" value="NZ_CP012543.1"/>
</dbReference>
<dbReference type="KEGG" id="crx:CRECT_1668"/>
<dbReference type="PANTHER" id="PTHR43090:SF2">
    <property type="entry name" value="1-(5-PHOSPHORIBOSYL)-5-[(5-PHOSPHORIBOSYLAMINO)METHYLIDENEAMINO] IMIDAZOLE-4-CARBOXAMIDE ISOMERASE"/>
    <property type="match status" value="1"/>
</dbReference>
<evidence type="ECO:0000313" key="13">
    <source>
        <dbReference type="Proteomes" id="UP000502377"/>
    </source>
</evidence>
<keyword evidence="5 9" id="KW-0963">Cytoplasm</keyword>
<proteinExistence type="inferred from homology"/>
<reference evidence="12 13" key="1">
    <citation type="submission" date="2016-07" db="EMBL/GenBank/DDBJ databases">
        <title>Comparative genomics of the Campylobacter concisus group.</title>
        <authorList>
            <person name="Miller W.G."/>
            <person name="Yee E."/>
            <person name="Chapman M.H."/>
            <person name="Huynh S."/>
            <person name="Bono J.L."/>
            <person name="On S.L.W."/>
            <person name="StLeger J."/>
            <person name="Foster G."/>
            <person name="Parker C.T."/>
        </authorList>
    </citation>
    <scope>NUCLEOTIDE SEQUENCE [LARGE SCALE GENOMIC DNA]</scope>
    <source>
        <strain evidence="12 13">ATCC 33238</strain>
    </source>
</reference>
<evidence type="ECO:0000256" key="2">
    <source>
        <dbReference type="ARBA" id="ARBA00004496"/>
    </source>
</evidence>
<dbReference type="EMBL" id="CP012543">
    <property type="protein sequence ID" value="QCD47301.1"/>
    <property type="molecule type" value="Genomic_DNA"/>
</dbReference>
<dbReference type="HAMAP" id="MF_01014">
    <property type="entry name" value="HisA"/>
    <property type="match status" value="1"/>
</dbReference>
<feature type="active site" description="Proton acceptor" evidence="9">
    <location>
        <position position="8"/>
    </location>
</feature>
<dbReference type="InterPro" id="IPR006063">
    <property type="entry name" value="HisA_bact_arch"/>
</dbReference>
<dbReference type="GO" id="GO:0000162">
    <property type="term" value="P:L-tryptophan biosynthetic process"/>
    <property type="evidence" value="ECO:0007669"/>
    <property type="project" value="TreeGrafter"/>
</dbReference>
<dbReference type="InterPro" id="IPR011060">
    <property type="entry name" value="RibuloseP-bd_barrel"/>
</dbReference>
<name>A0A6G5QNU1_CAMRE</name>